<organism evidence="8 9">
    <name type="scientific">Caryophanon latum</name>
    <dbReference type="NCBI Taxonomy" id="33977"/>
    <lineage>
        <taxon>Bacteria</taxon>
        <taxon>Bacillati</taxon>
        <taxon>Bacillota</taxon>
        <taxon>Bacilli</taxon>
        <taxon>Bacillales</taxon>
        <taxon>Caryophanaceae</taxon>
        <taxon>Caryophanon</taxon>
    </lineage>
</organism>
<dbReference type="Pfam" id="PF00394">
    <property type="entry name" value="Cu-oxidase"/>
    <property type="match status" value="1"/>
</dbReference>
<dbReference type="InterPro" id="IPR011706">
    <property type="entry name" value="Cu-oxidase_C"/>
</dbReference>
<dbReference type="CDD" id="cd04232">
    <property type="entry name" value="CuRO_1_CueO_FtsP"/>
    <property type="match status" value="1"/>
</dbReference>
<dbReference type="GO" id="GO:0016491">
    <property type="term" value="F:oxidoreductase activity"/>
    <property type="evidence" value="ECO:0007669"/>
    <property type="project" value="UniProtKB-KW"/>
</dbReference>
<dbReference type="InterPro" id="IPR033138">
    <property type="entry name" value="Cu_oxidase_CS"/>
</dbReference>
<dbReference type="Gene3D" id="2.60.40.420">
    <property type="entry name" value="Cupredoxins - blue copper proteins"/>
    <property type="match status" value="3"/>
</dbReference>
<dbReference type="InterPro" id="IPR008972">
    <property type="entry name" value="Cupredoxin"/>
</dbReference>
<dbReference type="Pfam" id="PF07731">
    <property type="entry name" value="Cu-oxidase_2"/>
    <property type="match status" value="1"/>
</dbReference>
<proteinExistence type="inferred from homology"/>
<keyword evidence="4" id="KW-0732">Signal</keyword>
<evidence type="ECO:0000256" key="2">
    <source>
        <dbReference type="ARBA" id="ARBA00022723"/>
    </source>
</evidence>
<dbReference type="PROSITE" id="PS51257">
    <property type="entry name" value="PROKAR_LIPOPROTEIN"/>
    <property type="match status" value="1"/>
</dbReference>
<name>A0A1C0YPQ7_9BACL</name>
<dbReference type="InterPro" id="IPR002355">
    <property type="entry name" value="Cu_oxidase_Cu_BS"/>
</dbReference>
<evidence type="ECO:0000313" key="9">
    <source>
        <dbReference type="Proteomes" id="UP000093482"/>
    </source>
</evidence>
<comment type="similarity">
    <text evidence="1">Belongs to the multicopper oxidase family.</text>
</comment>
<keyword evidence="2" id="KW-0479">Metal-binding</keyword>
<feature type="domain" description="Plastocyanin-like" evidence="7">
    <location>
        <begin position="76"/>
        <end position="191"/>
    </location>
</feature>
<dbReference type="PANTHER" id="PTHR48267:SF1">
    <property type="entry name" value="BILIRUBIN OXIDASE"/>
    <property type="match status" value="1"/>
</dbReference>
<dbReference type="Proteomes" id="UP000093482">
    <property type="component" value="Unassembled WGS sequence"/>
</dbReference>
<feature type="chain" id="PRO_5039122507" evidence="4">
    <location>
        <begin position="18"/>
        <end position="478"/>
    </location>
</feature>
<dbReference type="Pfam" id="PF07732">
    <property type="entry name" value="Cu-oxidase_3"/>
    <property type="match status" value="1"/>
</dbReference>
<evidence type="ECO:0000256" key="3">
    <source>
        <dbReference type="ARBA" id="ARBA00023002"/>
    </source>
</evidence>
<gene>
    <name evidence="8" type="ORF">A6K76_02315</name>
</gene>
<keyword evidence="9" id="KW-1185">Reference proteome</keyword>
<accession>A0A1C0YPQ7</accession>
<dbReference type="InterPro" id="IPR001117">
    <property type="entry name" value="Cu-oxidase_2nd"/>
</dbReference>
<dbReference type="SUPFAM" id="SSF49503">
    <property type="entry name" value="Cupredoxins"/>
    <property type="match status" value="3"/>
</dbReference>
<feature type="domain" description="Plastocyanin-like" evidence="6">
    <location>
        <begin position="358"/>
        <end position="477"/>
    </location>
</feature>
<protein>
    <submittedName>
        <fullName evidence="8">Copper oxidase</fullName>
    </submittedName>
</protein>
<evidence type="ECO:0000259" key="7">
    <source>
        <dbReference type="Pfam" id="PF07732"/>
    </source>
</evidence>
<feature type="signal peptide" evidence="4">
    <location>
        <begin position="1"/>
        <end position="17"/>
    </location>
</feature>
<keyword evidence="3" id="KW-0560">Oxidoreductase</keyword>
<dbReference type="InterPro" id="IPR045087">
    <property type="entry name" value="Cu-oxidase_fam"/>
</dbReference>
<evidence type="ECO:0000259" key="6">
    <source>
        <dbReference type="Pfam" id="PF07731"/>
    </source>
</evidence>
<dbReference type="OrthoDB" id="9757546at2"/>
<dbReference type="AlphaFoldDB" id="A0A1C0YPQ7"/>
<comment type="caution">
    <text evidence="8">The sequence shown here is derived from an EMBL/GenBank/DDBJ whole genome shotgun (WGS) entry which is preliminary data.</text>
</comment>
<dbReference type="CDD" id="cd13890">
    <property type="entry name" value="CuRO_3_CueO_FtsP"/>
    <property type="match status" value="1"/>
</dbReference>
<dbReference type="EMBL" id="MATO01000045">
    <property type="protein sequence ID" value="OCS89166.1"/>
    <property type="molecule type" value="Genomic_DNA"/>
</dbReference>
<evidence type="ECO:0000313" key="8">
    <source>
        <dbReference type="EMBL" id="OCS89166.1"/>
    </source>
</evidence>
<evidence type="ECO:0000256" key="1">
    <source>
        <dbReference type="ARBA" id="ARBA00010609"/>
    </source>
</evidence>
<dbReference type="GO" id="GO:0005507">
    <property type="term" value="F:copper ion binding"/>
    <property type="evidence" value="ECO:0007669"/>
    <property type="project" value="InterPro"/>
</dbReference>
<evidence type="ECO:0000259" key="5">
    <source>
        <dbReference type="Pfam" id="PF00394"/>
    </source>
</evidence>
<feature type="domain" description="Plastocyanin-like" evidence="5">
    <location>
        <begin position="230"/>
        <end position="310"/>
    </location>
</feature>
<dbReference type="PROSITE" id="PS00080">
    <property type="entry name" value="MULTICOPPER_OXIDASE2"/>
    <property type="match status" value="1"/>
</dbReference>
<dbReference type="InterPro" id="IPR011707">
    <property type="entry name" value="Cu-oxidase-like_N"/>
</dbReference>
<dbReference type="PROSITE" id="PS00079">
    <property type="entry name" value="MULTICOPPER_OXIDASE1"/>
    <property type="match status" value="1"/>
</dbReference>
<evidence type="ECO:0000256" key="4">
    <source>
        <dbReference type="SAM" id="SignalP"/>
    </source>
</evidence>
<sequence length="478" mass="52804">MMRKLLCILSASAALLAACNNEQVKEEEQVHAHHGTRYANEQLTLQHNEGIAALTFPPVLQPVSRNGQHVTYALTAQKGEMTFVDGITTDTYGYNGNFLGPVLHLTKGEHVTIQLTNALDEPTTFHWHGLEVAGDATDGGPHAVIEPGVTETIDFVVKQQAATLWYHPHPMGQTAKQVYNGLAGLLYIEDDVVRDIPSDYAVNDFPIVLQDRTFVDGNIVYEDVANTSSTLGDTMMINGVVEPFLTTRNEPVRLRLLNGSNALTYYLSFSNDMPFQLLATDGGFLNEPQEMTKLTLGAGERAEILVDLTNVADVALMHDDIVVLPIETTGEAVQANYSNTLNEIALPVDVTTMEPTKHITMEGMTTNFLLNGQTYDETRIDLRQQRGVTEVWEIENIINEEGAMAHPFHIHGTQFHVISVNGEAPDASLQGLKDTVTVQPGQKVRIAVTFHEVGLYMYHCHILEHEDVGMMGQIEVYE</sequence>
<reference evidence="8 9" key="1">
    <citation type="submission" date="2016-07" db="EMBL/GenBank/DDBJ databases">
        <title>Caryophanon latum genome sequencing.</title>
        <authorList>
            <person name="Verma A."/>
            <person name="Pal Y."/>
            <person name="Krishnamurthi S."/>
        </authorList>
    </citation>
    <scope>NUCLEOTIDE SEQUENCE [LARGE SCALE GENOMIC DNA]</scope>
    <source>
        <strain evidence="8 9">DSM 14151</strain>
    </source>
</reference>
<dbReference type="PANTHER" id="PTHR48267">
    <property type="entry name" value="CUPREDOXIN SUPERFAMILY PROTEIN"/>
    <property type="match status" value="1"/>
</dbReference>